<dbReference type="InterPro" id="IPR008030">
    <property type="entry name" value="NmrA-like"/>
</dbReference>
<dbReference type="CDD" id="cd05269">
    <property type="entry name" value="TMR_SDR_a"/>
    <property type="match status" value="1"/>
</dbReference>
<keyword evidence="3" id="KW-1185">Reference proteome</keyword>
<dbReference type="RefSeq" id="WP_090673962.1">
    <property type="nucleotide sequence ID" value="NZ_FMTT01000027.1"/>
</dbReference>
<dbReference type="InterPro" id="IPR036291">
    <property type="entry name" value="NAD(P)-bd_dom_sf"/>
</dbReference>
<dbReference type="Proteomes" id="UP000198601">
    <property type="component" value="Unassembled WGS sequence"/>
</dbReference>
<feature type="domain" description="NmrA-like" evidence="1">
    <location>
        <begin position="2"/>
        <end position="236"/>
    </location>
</feature>
<proteinExistence type="predicted"/>
<dbReference type="SUPFAM" id="SSF51735">
    <property type="entry name" value="NAD(P)-binding Rossmann-fold domains"/>
    <property type="match status" value="1"/>
</dbReference>
<dbReference type="STRING" id="624147.SAMN04487970_102748"/>
<evidence type="ECO:0000313" key="3">
    <source>
        <dbReference type="Proteomes" id="UP000198601"/>
    </source>
</evidence>
<reference evidence="3" key="1">
    <citation type="submission" date="2016-10" db="EMBL/GenBank/DDBJ databases">
        <authorList>
            <person name="Varghese N."/>
            <person name="Submissions S."/>
        </authorList>
    </citation>
    <scope>NUCLEOTIDE SEQUENCE [LARGE SCALE GENOMIC DNA]</scope>
    <source>
        <strain evidence="3">CGMCC 1.8946</strain>
    </source>
</reference>
<dbReference type="Gene3D" id="3.40.50.720">
    <property type="entry name" value="NAD(P)-binding Rossmann-like Domain"/>
    <property type="match status" value="1"/>
</dbReference>
<dbReference type="PANTHER" id="PTHR43162">
    <property type="match status" value="1"/>
</dbReference>
<dbReference type="Gene3D" id="3.90.25.10">
    <property type="entry name" value="UDP-galactose 4-epimerase, domain 1"/>
    <property type="match status" value="1"/>
</dbReference>
<dbReference type="AlphaFoldDB" id="A0A1G4SH99"/>
<dbReference type="PANTHER" id="PTHR43162:SF1">
    <property type="entry name" value="PRESTALK A DIFFERENTIATION PROTEIN A"/>
    <property type="match status" value="1"/>
</dbReference>
<name>A0A1G4SH99_9BACL</name>
<evidence type="ECO:0000259" key="1">
    <source>
        <dbReference type="Pfam" id="PF05368"/>
    </source>
</evidence>
<sequence>MIVILGATGTIGSALVKRLANLGVPARALSREPEKLCHQLGNWGGSTIEVATADASDPESMRRAFTGASQLFLAMSNSPRQIELETSIIHMAAEAGIEHIVKISSPAYDPSVPVAVAGWHQKIEMVLSESGLTHTVLRPYAFMQNLQRLAPNVVNQEVFYGCMGDAACNFIDCRDIADVAVEALTNREAAGHVYTLTGAEVFSYPQIADKLSTLLGKPIRYMNMDPEVLRRDLMEFGHMPPWLAAHVVEIQAMSVALPEKPTDTVKRLLGREPRALDAFLREHIDMFRQSNGSSRIVLS</sequence>
<evidence type="ECO:0000313" key="2">
    <source>
        <dbReference type="EMBL" id="SCW67669.1"/>
    </source>
</evidence>
<gene>
    <name evidence="2" type="ORF">SAMN04487970_102748</name>
</gene>
<dbReference type="Pfam" id="PF05368">
    <property type="entry name" value="NmrA"/>
    <property type="match status" value="1"/>
</dbReference>
<protein>
    <submittedName>
        <fullName evidence="2">Uncharacterized conserved protein YbjT, contains NAD(P)-binding and DUF2867 domains</fullName>
    </submittedName>
</protein>
<organism evidence="2 3">
    <name type="scientific">Paenibacillus tianmuensis</name>
    <dbReference type="NCBI Taxonomy" id="624147"/>
    <lineage>
        <taxon>Bacteria</taxon>
        <taxon>Bacillati</taxon>
        <taxon>Bacillota</taxon>
        <taxon>Bacilli</taxon>
        <taxon>Bacillales</taxon>
        <taxon>Paenibacillaceae</taxon>
        <taxon>Paenibacillus</taxon>
    </lineage>
</organism>
<accession>A0A1G4SH99</accession>
<dbReference type="EMBL" id="FMTT01000027">
    <property type="protein sequence ID" value="SCW67669.1"/>
    <property type="molecule type" value="Genomic_DNA"/>
</dbReference>
<dbReference type="InterPro" id="IPR051604">
    <property type="entry name" value="Ergot_Alk_Oxidoreductase"/>
</dbReference>
<dbReference type="OrthoDB" id="339107at2"/>